<dbReference type="PRINTS" id="PR00371">
    <property type="entry name" value="FPNCR"/>
</dbReference>
<gene>
    <name evidence="7" type="ORF">Ciccas_003516</name>
</gene>
<proteinExistence type="predicted"/>
<keyword evidence="4" id="KW-0560">Oxidoreductase</keyword>
<dbReference type="GO" id="GO:0016491">
    <property type="term" value="F:oxidoreductase activity"/>
    <property type="evidence" value="ECO:0007669"/>
    <property type="project" value="UniProtKB-KW"/>
</dbReference>
<keyword evidence="2" id="KW-0285">Flavoprotein</keyword>
<dbReference type="SUPFAM" id="SSF63380">
    <property type="entry name" value="Riboflavin synthase domain-like"/>
    <property type="match status" value="1"/>
</dbReference>
<evidence type="ECO:0000313" key="7">
    <source>
        <dbReference type="EMBL" id="KAL3317824.1"/>
    </source>
</evidence>
<dbReference type="AlphaFoldDB" id="A0ABD2QE85"/>
<dbReference type="InterPro" id="IPR001433">
    <property type="entry name" value="OxRdtase_FAD/NAD-bd"/>
</dbReference>
<protein>
    <submittedName>
        <fullName evidence="7">Uncharacterized protein</fullName>
    </submittedName>
</protein>
<dbReference type="Proteomes" id="UP001626550">
    <property type="component" value="Unassembled WGS sequence"/>
</dbReference>
<reference evidence="7 8" key="1">
    <citation type="submission" date="2024-11" db="EMBL/GenBank/DDBJ databases">
        <title>Adaptive evolution of stress response genes in parasites aligns with host niche diversity.</title>
        <authorList>
            <person name="Hahn C."/>
            <person name="Resl P."/>
        </authorList>
    </citation>
    <scope>NUCLEOTIDE SEQUENCE [LARGE SCALE GENOMIC DNA]</scope>
    <source>
        <strain evidence="7">EGGRZ-B1_66</strain>
        <tissue evidence="7">Body</tissue>
    </source>
</reference>
<dbReference type="Gene3D" id="1.20.990.10">
    <property type="entry name" value="NADPH-cytochrome p450 Reductase, Chain A, domain 3"/>
    <property type="match status" value="1"/>
</dbReference>
<sequence length="435" mass="49446">MIIYVTFEDENDKILSAYKFCEELNLSKVKALVCEPLLLNELVQTADTVICFSNKKMSILDQLECQILYNDGKSNLEIKHGCDMEKLIQHLSLTKPHKFVKSPKVSLSIQEVLLNCLEFHSIASKKLILAMLEHTSDENQKNYLKELATPQSSRYTEEVSRGLSFMDLLWRCPSCKPPLSAIYDLLPPLAPRCYSICSSPIPSSCQLQFVFNLITRRIDSIDNFPHIMGHVTGRIFSKSKASSCFGVLACMRKSTTNLNLSIPSVHKRILMICSGTGIAPFMSFIRTHSEEKPVLHLLYGCRNPSNLLFCSEMKKSLTNGLLQKATICFSRYSCSDEELKRLIPCHLEINAQYVQDCMLLCKEEYLSFLLAEDSCVMVCGDAKGMGKDIRNAVMKMLTDHFRGTEANSDQDSEKLAKEFFKNMQSKKHYIEEIWS</sequence>
<dbReference type="InterPro" id="IPR003097">
    <property type="entry name" value="CysJ-like_FAD-binding"/>
</dbReference>
<organism evidence="7 8">
    <name type="scientific">Cichlidogyrus casuarinus</name>
    <dbReference type="NCBI Taxonomy" id="1844966"/>
    <lineage>
        <taxon>Eukaryota</taxon>
        <taxon>Metazoa</taxon>
        <taxon>Spiralia</taxon>
        <taxon>Lophotrochozoa</taxon>
        <taxon>Platyhelminthes</taxon>
        <taxon>Monogenea</taxon>
        <taxon>Monopisthocotylea</taxon>
        <taxon>Dactylogyridea</taxon>
        <taxon>Ancyrocephalidae</taxon>
        <taxon>Cichlidogyrus</taxon>
    </lineage>
</organism>
<evidence type="ECO:0000256" key="3">
    <source>
        <dbReference type="ARBA" id="ARBA00022827"/>
    </source>
</evidence>
<comment type="caution">
    <text evidence="7">The sequence shown here is derived from an EMBL/GenBank/DDBJ whole genome shotgun (WGS) entry which is preliminary data.</text>
</comment>
<feature type="domain" description="Sulfite reductase [NADPH] flavoprotein alpha-component-like FAD-binding" evidence="6">
    <location>
        <begin position="106"/>
        <end position="201"/>
    </location>
</feature>
<name>A0ABD2QE85_9PLAT</name>
<feature type="domain" description="Oxidoreductase FAD/NAD(P)-binding" evidence="5">
    <location>
        <begin position="271"/>
        <end position="390"/>
    </location>
</feature>
<dbReference type="InterPro" id="IPR001709">
    <property type="entry name" value="Flavoprot_Pyr_Nucl_cyt_Rdtase"/>
</dbReference>
<dbReference type="Pfam" id="PF00667">
    <property type="entry name" value="FAD_binding_1"/>
    <property type="match status" value="1"/>
</dbReference>
<dbReference type="InterPro" id="IPR023173">
    <property type="entry name" value="NADPH_Cyt_P450_Rdtase_alpha"/>
</dbReference>
<dbReference type="Gene3D" id="3.40.50.80">
    <property type="entry name" value="Nucleotide-binding domain of ferredoxin-NADP reductase (FNR) module"/>
    <property type="match status" value="1"/>
</dbReference>
<dbReference type="InterPro" id="IPR017938">
    <property type="entry name" value="Riboflavin_synthase-like_b-brl"/>
</dbReference>
<evidence type="ECO:0000256" key="1">
    <source>
        <dbReference type="ARBA" id="ARBA00001974"/>
    </source>
</evidence>
<keyword evidence="3" id="KW-0274">FAD</keyword>
<evidence type="ECO:0000256" key="4">
    <source>
        <dbReference type="ARBA" id="ARBA00023002"/>
    </source>
</evidence>
<keyword evidence="8" id="KW-1185">Reference proteome</keyword>
<dbReference type="EMBL" id="JBJKFK010000324">
    <property type="protein sequence ID" value="KAL3317824.1"/>
    <property type="molecule type" value="Genomic_DNA"/>
</dbReference>
<evidence type="ECO:0000259" key="6">
    <source>
        <dbReference type="Pfam" id="PF00667"/>
    </source>
</evidence>
<dbReference type="PANTHER" id="PTHR19384:SF84">
    <property type="entry name" value="METHIONINE SYNTHASE REDUCTASE"/>
    <property type="match status" value="1"/>
</dbReference>
<evidence type="ECO:0000313" key="8">
    <source>
        <dbReference type="Proteomes" id="UP001626550"/>
    </source>
</evidence>
<accession>A0ABD2QE85</accession>
<dbReference type="Pfam" id="PF00175">
    <property type="entry name" value="NAD_binding_1"/>
    <property type="match status" value="1"/>
</dbReference>
<dbReference type="SUPFAM" id="SSF52343">
    <property type="entry name" value="Ferredoxin reductase-like, C-terminal NADP-linked domain"/>
    <property type="match status" value="1"/>
</dbReference>
<comment type="cofactor">
    <cofactor evidence="1">
        <name>FAD</name>
        <dbReference type="ChEBI" id="CHEBI:57692"/>
    </cofactor>
</comment>
<dbReference type="PANTHER" id="PTHR19384">
    <property type="entry name" value="NITRIC OXIDE SYNTHASE-RELATED"/>
    <property type="match status" value="1"/>
</dbReference>
<dbReference type="InterPro" id="IPR039261">
    <property type="entry name" value="FNR_nucleotide-bd"/>
</dbReference>
<evidence type="ECO:0000256" key="2">
    <source>
        <dbReference type="ARBA" id="ARBA00022630"/>
    </source>
</evidence>
<evidence type="ECO:0000259" key="5">
    <source>
        <dbReference type="Pfam" id="PF00175"/>
    </source>
</evidence>